<comment type="caution">
    <text evidence="8">The sequence shown here is derived from an EMBL/GenBank/DDBJ whole genome shotgun (WGS) entry which is preliminary data.</text>
</comment>
<reference evidence="8 9" key="1">
    <citation type="submission" date="2017-09" db="EMBL/GenBank/DDBJ databases">
        <title>Depth-based differentiation of microbial function through sediment-hosted aquifers and enrichment of novel symbionts in the deep terrestrial subsurface.</title>
        <authorList>
            <person name="Probst A.J."/>
            <person name="Ladd B."/>
            <person name="Jarett J.K."/>
            <person name="Geller-Mcgrath D.E."/>
            <person name="Sieber C.M."/>
            <person name="Emerson J.B."/>
            <person name="Anantharaman K."/>
            <person name="Thomas B.C."/>
            <person name="Malmstrom R."/>
            <person name="Stieglmeier M."/>
            <person name="Klingl A."/>
            <person name="Woyke T."/>
            <person name="Ryan C.M."/>
            <person name="Banfield J.F."/>
        </authorList>
    </citation>
    <scope>NUCLEOTIDE SEQUENCE [LARGE SCALE GENOMIC DNA]</scope>
    <source>
        <strain evidence="8">CG10_big_fil_rev_8_21_14_0_10_49_38</strain>
    </source>
</reference>
<evidence type="ECO:0000256" key="1">
    <source>
        <dbReference type="ARBA" id="ARBA00000677"/>
    </source>
</evidence>
<evidence type="ECO:0000313" key="8">
    <source>
        <dbReference type="EMBL" id="PIR45758.1"/>
    </source>
</evidence>
<evidence type="ECO:0000313" key="9">
    <source>
        <dbReference type="Proteomes" id="UP000230431"/>
    </source>
</evidence>
<dbReference type="GO" id="GO:0016020">
    <property type="term" value="C:membrane"/>
    <property type="evidence" value="ECO:0007669"/>
    <property type="project" value="UniProtKB-SubCell"/>
</dbReference>
<feature type="active site" evidence="5">
    <location>
        <position position="38"/>
    </location>
</feature>
<keyword evidence="4 6" id="KW-0378">Hydrolase</keyword>
<dbReference type="PANTHER" id="PTHR43390">
    <property type="entry name" value="SIGNAL PEPTIDASE I"/>
    <property type="match status" value="1"/>
</dbReference>
<dbReference type="PRINTS" id="PR00727">
    <property type="entry name" value="LEADERPTASE"/>
</dbReference>
<feature type="domain" description="Peptidase S26" evidence="7">
    <location>
        <begin position="8"/>
        <end position="163"/>
    </location>
</feature>
<evidence type="ECO:0000256" key="3">
    <source>
        <dbReference type="ARBA" id="ARBA00013208"/>
    </source>
</evidence>
<dbReference type="EC" id="3.4.21.89" evidence="3 6"/>
<dbReference type="CDD" id="cd06530">
    <property type="entry name" value="S26_SPase_I"/>
    <property type="match status" value="1"/>
</dbReference>
<dbReference type="SUPFAM" id="SSF51306">
    <property type="entry name" value="LexA/Signal peptidase"/>
    <property type="match status" value="1"/>
</dbReference>
<dbReference type="InterPro" id="IPR000223">
    <property type="entry name" value="Pept_S26A_signal_pept_1"/>
</dbReference>
<comment type="subcellular location">
    <subcellularLocation>
        <location evidence="6">Membrane</location>
        <topology evidence="6">Single-pass type II membrane protein</topology>
    </subcellularLocation>
</comment>
<dbReference type="PROSITE" id="PS00760">
    <property type="entry name" value="SPASE_I_2"/>
    <property type="match status" value="1"/>
</dbReference>
<evidence type="ECO:0000256" key="2">
    <source>
        <dbReference type="ARBA" id="ARBA00009370"/>
    </source>
</evidence>
<dbReference type="InterPro" id="IPR019757">
    <property type="entry name" value="Pept_S26A_signal_pept_1_Lys-AS"/>
</dbReference>
<comment type="catalytic activity">
    <reaction evidence="1 6">
        <text>Cleavage of hydrophobic, N-terminal signal or leader sequences from secreted and periplasmic proteins.</text>
        <dbReference type="EC" id="3.4.21.89"/>
    </reaction>
</comment>
<gene>
    <name evidence="8" type="primary">lepB</name>
    <name evidence="8" type="ORF">COV08_03230</name>
</gene>
<sequence>MKKNNSWWEALRFGIVLLAIIIPFRMFVAQPFIVHGASMDETFHQNDYLVVDELSYLWRDPRRGEVIVFKNPADPSQYFIKRVIGLPGETVRIRDGEVFISRSDQTFKLEEDYLGSLYPRNTQLTLKEGEYFVMGDNRSVSWDSRSWGALNRELIKGRAMFRLFPLKQDFYLPGQADYQNQTPE</sequence>
<dbReference type="Pfam" id="PF10502">
    <property type="entry name" value="Peptidase_S26"/>
    <property type="match status" value="1"/>
</dbReference>
<dbReference type="AlphaFoldDB" id="A0A2H0RGX1"/>
<name>A0A2H0RGX1_9BACT</name>
<feature type="active site" evidence="5">
    <location>
        <position position="81"/>
    </location>
</feature>
<organism evidence="8 9">
    <name type="scientific">Candidatus Vogelbacteria bacterium CG10_big_fil_rev_8_21_14_0_10_49_38</name>
    <dbReference type="NCBI Taxonomy" id="1975043"/>
    <lineage>
        <taxon>Bacteria</taxon>
        <taxon>Candidatus Vogeliibacteriota</taxon>
    </lineage>
</organism>
<dbReference type="GO" id="GO:0004252">
    <property type="term" value="F:serine-type endopeptidase activity"/>
    <property type="evidence" value="ECO:0007669"/>
    <property type="project" value="InterPro"/>
</dbReference>
<evidence type="ECO:0000259" key="7">
    <source>
        <dbReference type="Pfam" id="PF10502"/>
    </source>
</evidence>
<dbReference type="Gene3D" id="2.10.109.10">
    <property type="entry name" value="Umud Fragment, subunit A"/>
    <property type="match status" value="1"/>
</dbReference>
<evidence type="ECO:0000256" key="5">
    <source>
        <dbReference type="PIRSR" id="PIRSR600223-1"/>
    </source>
</evidence>
<accession>A0A2H0RGX1</accession>
<evidence type="ECO:0000256" key="6">
    <source>
        <dbReference type="RuleBase" id="RU362042"/>
    </source>
</evidence>
<evidence type="ECO:0000256" key="4">
    <source>
        <dbReference type="ARBA" id="ARBA00022801"/>
    </source>
</evidence>
<dbReference type="Proteomes" id="UP000230431">
    <property type="component" value="Unassembled WGS sequence"/>
</dbReference>
<dbReference type="NCBIfam" id="TIGR02227">
    <property type="entry name" value="sigpep_I_bact"/>
    <property type="match status" value="1"/>
</dbReference>
<proteinExistence type="inferred from homology"/>
<dbReference type="InterPro" id="IPR019533">
    <property type="entry name" value="Peptidase_S26"/>
</dbReference>
<dbReference type="PROSITE" id="PS00761">
    <property type="entry name" value="SPASE_I_3"/>
    <property type="match status" value="1"/>
</dbReference>
<keyword evidence="6" id="KW-0645">Protease</keyword>
<dbReference type="InterPro" id="IPR019758">
    <property type="entry name" value="Pept_S26A_signal_pept_1_CS"/>
</dbReference>
<comment type="similarity">
    <text evidence="2 6">Belongs to the peptidase S26 family.</text>
</comment>
<dbReference type="GO" id="GO:0009003">
    <property type="term" value="F:signal peptidase activity"/>
    <property type="evidence" value="ECO:0007669"/>
    <property type="project" value="UniProtKB-EC"/>
</dbReference>
<dbReference type="GO" id="GO:0006465">
    <property type="term" value="P:signal peptide processing"/>
    <property type="evidence" value="ECO:0007669"/>
    <property type="project" value="InterPro"/>
</dbReference>
<protein>
    <recommendedName>
        <fullName evidence="3 6">Signal peptidase I</fullName>
        <ecNumber evidence="3 6">3.4.21.89</ecNumber>
    </recommendedName>
</protein>
<dbReference type="EMBL" id="PCYK01000029">
    <property type="protein sequence ID" value="PIR45758.1"/>
    <property type="molecule type" value="Genomic_DNA"/>
</dbReference>
<dbReference type="PANTHER" id="PTHR43390:SF1">
    <property type="entry name" value="CHLOROPLAST PROCESSING PEPTIDASE"/>
    <property type="match status" value="1"/>
</dbReference>
<dbReference type="InterPro" id="IPR036286">
    <property type="entry name" value="LexA/Signal_pep-like_sf"/>
</dbReference>